<organism evidence="3 4">
    <name type="scientific">Methylobacillus methanolivorans</name>
    <dbReference type="NCBI Taxonomy" id="1848927"/>
    <lineage>
        <taxon>Bacteria</taxon>
        <taxon>Pseudomonadati</taxon>
        <taxon>Pseudomonadota</taxon>
        <taxon>Betaproteobacteria</taxon>
        <taxon>Nitrosomonadales</taxon>
        <taxon>Methylophilaceae</taxon>
        <taxon>Methylobacillus</taxon>
    </lineage>
</organism>
<dbReference type="Pfam" id="PF16220">
    <property type="entry name" value="DUF4880"/>
    <property type="match status" value="1"/>
</dbReference>
<comment type="caution">
    <text evidence="3">The sequence shown here is derived from an EMBL/GenBank/DDBJ whole genome shotgun (WGS) entry which is preliminary data.</text>
</comment>
<dbReference type="Proteomes" id="UP001617669">
    <property type="component" value="Unassembled WGS sequence"/>
</dbReference>
<reference evidence="3 4" key="1">
    <citation type="submission" date="2024-11" db="EMBL/GenBank/DDBJ databases">
        <authorList>
            <person name="Kaparullina E.N."/>
            <person name="Delegan Y.A."/>
            <person name="Doronina N.V."/>
        </authorList>
    </citation>
    <scope>NUCLEOTIDE SEQUENCE [LARGE SCALE GENOMIC DNA]</scope>
    <source>
        <strain evidence="3 4">7sh_L</strain>
    </source>
</reference>
<keyword evidence="4" id="KW-1185">Reference proteome</keyword>
<evidence type="ECO:0000313" key="3">
    <source>
        <dbReference type="EMBL" id="MFJ5445523.1"/>
    </source>
</evidence>
<dbReference type="PANTHER" id="PTHR30273">
    <property type="entry name" value="PERIPLASMIC SIGNAL SENSOR AND SIGMA FACTOR ACTIVATOR FECR-RELATED"/>
    <property type="match status" value="1"/>
</dbReference>
<dbReference type="Pfam" id="PF04773">
    <property type="entry name" value="FecR"/>
    <property type="match status" value="1"/>
</dbReference>
<dbReference type="InterPro" id="IPR012373">
    <property type="entry name" value="Ferrdict_sens_TM"/>
</dbReference>
<proteinExistence type="predicted"/>
<dbReference type="InterPro" id="IPR032623">
    <property type="entry name" value="FecR_N"/>
</dbReference>
<feature type="domain" description="FecR protein" evidence="1">
    <location>
        <begin position="125"/>
        <end position="215"/>
    </location>
</feature>
<evidence type="ECO:0000259" key="1">
    <source>
        <dbReference type="Pfam" id="PF04773"/>
    </source>
</evidence>
<gene>
    <name evidence="3" type="ORF">ACIKP9_04710</name>
</gene>
<protein>
    <submittedName>
        <fullName evidence="3">FecR family protein</fullName>
    </submittedName>
</protein>
<dbReference type="EMBL" id="JBIWXY010000001">
    <property type="protein sequence ID" value="MFJ5445523.1"/>
    <property type="molecule type" value="Genomic_DNA"/>
</dbReference>
<dbReference type="PIRSF" id="PIRSF018266">
    <property type="entry name" value="FecR"/>
    <property type="match status" value="1"/>
</dbReference>
<sequence length="328" mass="36557">MNRLFTPMNGDNSNIPADIIEQAATWMMRLQSSELSPYEQMEHQTWLHTSQQHQLAWQRMTGLATDLQANNHLVAAPLARQALLSANGKQRRMVLKSIASISIAGGSGLLAWQQLPWTSWMADQRTGVGEQRRLTLADGTSLLMNTDSALDVQFLDHERRITLHHGEILIATAKDPRPMVVTTSNGTITPIGTRFSVRHEDHTPTRVMVTEGAVRLQPRNSANSQFLAAGMQAEFTGQEIATPITLNQHGMAWASGMLVVERMPLFAFIAELNRYHRGKLGCADDAANMLVSGAYAIDDTLAVIGLLQETLPLRIQYFTRYWITLHHL</sequence>
<feature type="domain" description="FecR N-terminal" evidence="2">
    <location>
        <begin position="21"/>
        <end position="61"/>
    </location>
</feature>
<accession>A0ABW8GJI6</accession>
<evidence type="ECO:0000259" key="2">
    <source>
        <dbReference type="Pfam" id="PF16220"/>
    </source>
</evidence>
<name>A0ABW8GJI6_9PROT</name>
<dbReference type="RefSeq" id="WP_400879945.1">
    <property type="nucleotide sequence ID" value="NZ_JBIWXY010000001.1"/>
</dbReference>
<dbReference type="Gene3D" id="2.60.120.1440">
    <property type="match status" value="1"/>
</dbReference>
<evidence type="ECO:0000313" key="4">
    <source>
        <dbReference type="Proteomes" id="UP001617669"/>
    </source>
</evidence>
<dbReference type="PANTHER" id="PTHR30273:SF2">
    <property type="entry name" value="PROTEIN FECR"/>
    <property type="match status" value="1"/>
</dbReference>
<dbReference type="InterPro" id="IPR006860">
    <property type="entry name" value="FecR"/>
</dbReference>